<keyword evidence="4" id="KW-1185">Reference proteome</keyword>
<dbReference type="Proteomes" id="UP001232973">
    <property type="component" value="Unassembled WGS sequence"/>
</dbReference>
<keyword evidence="2" id="KW-0378">Hydrolase</keyword>
<dbReference type="InterPro" id="IPR050792">
    <property type="entry name" value="ADP-ribosylglycohydrolase"/>
</dbReference>
<comment type="similarity">
    <text evidence="1">Belongs to the ADP-ribosylglycohydrolase family.</text>
</comment>
<dbReference type="RefSeq" id="WP_274456745.1">
    <property type="nucleotide sequence ID" value="NZ_CP067097.1"/>
</dbReference>
<accession>A0ABT9XHH8</accession>
<name>A0ABT9XHH8_9BACL</name>
<dbReference type="SUPFAM" id="SSF101478">
    <property type="entry name" value="ADP-ribosylglycohydrolase"/>
    <property type="match status" value="1"/>
</dbReference>
<dbReference type="InterPro" id="IPR036705">
    <property type="entry name" value="Ribosyl_crysJ1_sf"/>
</dbReference>
<evidence type="ECO:0000313" key="4">
    <source>
        <dbReference type="Proteomes" id="UP001232973"/>
    </source>
</evidence>
<dbReference type="Pfam" id="PF03747">
    <property type="entry name" value="ADP_ribosyl_GH"/>
    <property type="match status" value="1"/>
</dbReference>
<comment type="caution">
    <text evidence="3">The sequence shown here is derived from an EMBL/GenBank/DDBJ whole genome shotgun (WGS) entry which is preliminary data.</text>
</comment>
<organism evidence="3 4">
    <name type="scientific">Alicyclobacillus cycloheptanicus</name>
    <dbReference type="NCBI Taxonomy" id="1457"/>
    <lineage>
        <taxon>Bacteria</taxon>
        <taxon>Bacillati</taxon>
        <taxon>Bacillota</taxon>
        <taxon>Bacilli</taxon>
        <taxon>Bacillales</taxon>
        <taxon>Alicyclobacillaceae</taxon>
        <taxon>Alicyclobacillus</taxon>
    </lineage>
</organism>
<dbReference type="EMBL" id="JAUSTP010000010">
    <property type="protein sequence ID" value="MDQ0189762.1"/>
    <property type="molecule type" value="Genomic_DNA"/>
</dbReference>
<dbReference type="Gene3D" id="1.10.4080.10">
    <property type="entry name" value="ADP-ribosylation/Crystallin J1"/>
    <property type="match status" value="1"/>
</dbReference>
<protein>
    <submittedName>
        <fullName evidence="3">ADP-ribosylglycohydrolase</fullName>
    </submittedName>
</protein>
<reference evidence="3 4" key="1">
    <citation type="submission" date="2023-07" db="EMBL/GenBank/DDBJ databases">
        <title>Genomic Encyclopedia of Type Strains, Phase IV (KMG-IV): sequencing the most valuable type-strain genomes for metagenomic binning, comparative biology and taxonomic classification.</title>
        <authorList>
            <person name="Goeker M."/>
        </authorList>
    </citation>
    <scope>NUCLEOTIDE SEQUENCE [LARGE SCALE GENOMIC DNA]</scope>
    <source>
        <strain evidence="3 4">DSM 4006</strain>
    </source>
</reference>
<dbReference type="InterPro" id="IPR005502">
    <property type="entry name" value="Ribosyl_crysJ1"/>
</dbReference>
<evidence type="ECO:0000256" key="1">
    <source>
        <dbReference type="ARBA" id="ARBA00010702"/>
    </source>
</evidence>
<sequence>MSVPRRDRALGALYGLAIGDALGMPTQSLPRAMIVERYGPRIERFEPAPPDHPIASGLPAGSITDDTEQALLLAQLLVDANGAPDPHEFARRLVAWEADMQRRGSRDLLGPSTSRAIADLLGGADLQEVGRSGTTNGAAMRIAPVGICTPSDDVMALVNRVEAVSRITHHTGVALAGASAVAAAVSAGIDGADVAAATAAAIRAATLASGRGTWVAAADVATRIRFAVSAVAALDGSEDAAALIESLIGTSLATQESVPAAFAVLAVHPDDPWQACRLAASVGGDCDTIAAMAGAVAGACLGYRAFPAEARRIVTEVNHLRLEPLVDALLALRGAFDAEAAADADRRGAP</sequence>
<evidence type="ECO:0000313" key="3">
    <source>
        <dbReference type="EMBL" id="MDQ0189762.1"/>
    </source>
</evidence>
<evidence type="ECO:0000256" key="2">
    <source>
        <dbReference type="ARBA" id="ARBA00022801"/>
    </source>
</evidence>
<dbReference type="PANTHER" id="PTHR16222:SF24">
    <property type="entry name" value="ADP-RIBOSYLHYDROLASE ARH3"/>
    <property type="match status" value="1"/>
</dbReference>
<dbReference type="PANTHER" id="PTHR16222">
    <property type="entry name" value="ADP-RIBOSYLGLYCOHYDROLASE"/>
    <property type="match status" value="1"/>
</dbReference>
<proteinExistence type="inferred from homology"/>
<gene>
    <name evidence="3" type="ORF">J2S03_001609</name>
</gene>